<dbReference type="GeneID" id="112921781"/>
<dbReference type="Proteomes" id="UP001652641">
    <property type="component" value="Chromosome 13"/>
</dbReference>
<feature type="region of interest" description="Disordered" evidence="1">
    <location>
        <begin position="132"/>
        <end position="153"/>
    </location>
</feature>
<reference evidence="3 4" key="1">
    <citation type="submission" date="2025-05" db="UniProtKB">
        <authorList>
            <consortium name="RefSeq"/>
        </authorList>
    </citation>
    <scope>IDENTIFICATION</scope>
    <source>
        <tissue evidence="3 4">Cell line</tissue>
    </source>
</reference>
<proteinExistence type="predicted"/>
<gene>
    <name evidence="3 4" type="primary">LOC112921781</name>
</gene>
<evidence type="ECO:0000313" key="4">
    <source>
        <dbReference type="RefSeq" id="XP_072589388.1"/>
    </source>
</evidence>
<keyword evidence="2" id="KW-1185">Reference proteome</keyword>
<evidence type="ECO:0000313" key="3">
    <source>
        <dbReference type="RefSeq" id="XP_072589387.1"/>
    </source>
</evidence>
<sequence length="153" mass="17088">MEKNTQWKESNLHQMFVNVKMEQMMSSVNVQNSAIASEEGRVFMRSLKCNWKKFQMFKMTATGHDSGVSETLVPHASCLGCPQMLCKALITPSETLAWVKQFARCHPLPWQTGGLEKMGSLGHCLYPHQPPPLSSSNGCRRSHQGGEPLLNPS</sequence>
<dbReference type="RefSeq" id="XP_072589387.1">
    <property type="nucleotide sequence ID" value="XM_072733286.1"/>
</dbReference>
<evidence type="ECO:0000313" key="2">
    <source>
        <dbReference type="Proteomes" id="UP001652641"/>
    </source>
</evidence>
<dbReference type="RefSeq" id="XP_072589388.1">
    <property type="nucleotide sequence ID" value="XM_072733287.1"/>
</dbReference>
<protein>
    <submittedName>
        <fullName evidence="3 4">Uncharacterized protein isoform X2</fullName>
    </submittedName>
</protein>
<organism evidence="2 3">
    <name type="scientific">Vulpes vulpes</name>
    <name type="common">Red fox</name>
    <dbReference type="NCBI Taxonomy" id="9627"/>
    <lineage>
        <taxon>Eukaryota</taxon>
        <taxon>Metazoa</taxon>
        <taxon>Chordata</taxon>
        <taxon>Craniata</taxon>
        <taxon>Vertebrata</taxon>
        <taxon>Euteleostomi</taxon>
        <taxon>Mammalia</taxon>
        <taxon>Eutheria</taxon>
        <taxon>Laurasiatheria</taxon>
        <taxon>Carnivora</taxon>
        <taxon>Caniformia</taxon>
        <taxon>Canidae</taxon>
        <taxon>Vulpes</taxon>
    </lineage>
</organism>
<accession>A0ABM4YGH0</accession>
<evidence type="ECO:0000256" key="1">
    <source>
        <dbReference type="SAM" id="MobiDB-lite"/>
    </source>
</evidence>
<name>A0ABM4YGH0_VULVU</name>